<dbReference type="RefSeq" id="WP_116847616.1">
    <property type="nucleotide sequence ID" value="NZ_QTJU01000004.1"/>
</dbReference>
<accession>A0A3E1NHY2</accession>
<dbReference type="Proteomes" id="UP000261284">
    <property type="component" value="Unassembled WGS sequence"/>
</dbReference>
<dbReference type="PANTHER" id="PTHR43158:SF2">
    <property type="entry name" value="SKFA PEPTIDE EXPORT ATP-BINDING PROTEIN SKFE"/>
    <property type="match status" value="1"/>
</dbReference>
<dbReference type="OrthoDB" id="9789994at2"/>
<sequence length="500" mass="55704">MQQPFITASNLTVQYPPQSVLHNAAFTMHRGEQWLLTGEAGSGKTTLAKAICGKVFHQGELMVHFSEQNSLPQQALFVAQWYHFTNHAGISDFYYQQRYNSSDAGDANTVWEELTNAHPTVAEASITAMLQQLNLTHRTHASLLLLSNGEQKKLQLAKAFLTAPQLLVLDNPLVGLDVDARKKLNAIFSALVQQGTQLIIIGDTVEIPACITHVATISNQQVQVQTREAFGECSTIAQRKPAISLDQQALHNLTAQPPFFTAFQHAVQLNNVHVQYGDKKILQQVNWHIAKGSKWWLQGANGAGKSTLLNLITGDHPQAYANDIHLFDKKRGTGESIWDIKQKIGYASPELHWYFDVNTSCRDVVLSGYFDTTGLYRKVSDEQVKQADAWLYLLQLDGVANKKLSAVSISQQRLLLLARALIKNPPLLILDEPCQGLDDHQTQQFTDIVDALVQHPERTLIYVSHRKDQVPACINQALRISNGEATIVTHQPEQYPSTIS</sequence>
<dbReference type="PROSITE" id="PS50893">
    <property type="entry name" value="ABC_TRANSPORTER_2"/>
    <property type="match status" value="2"/>
</dbReference>
<dbReference type="EMBL" id="QTJU01000004">
    <property type="protein sequence ID" value="RFM27539.1"/>
    <property type="molecule type" value="Genomic_DNA"/>
</dbReference>
<gene>
    <name evidence="4" type="ORF">DXN05_12515</name>
</gene>
<feature type="domain" description="ABC transporter" evidence="3">
    <location>
        <begin position="267"/>
        <end position="500"/>
    </location>
</feature>
<dbReference type="GO" id="GO:0005524">
    <property type="term" value="F:ATP binding"/>
    <property type="evidence" value="ECO:0007669"/>
    <property type="project" value="UniProtKB-KW"/>
</dbReference>
<evidence type="ECO:0000259" key="3">
    <source>
        <dbReference type="PROSITE" id="PS50893"/>
    </source>
</evidence>
<reference evidence="4 5" key="1">
    <citation type="submission" date="2018-08" db="EMBL/GenBank/DDBJ databases">
        <title>Chitinophagaceae sp. K23C18032701, a novel bacterium isolated from forest soil.</title>
        <authorList>
            <person name="Wang C."/>
        </authorList>
    </citation>
    <scope>NUCLEOTIDE SEQUENCE [LARGE SCALE GENOMIC DNA]</scope>
    <source>
        <strain evidence="4 5">K23C18032701</strain>
    </source>
</reference>
<evidence type="ECO:0000313" key="4">
    <source>
        <dbReference type="EMBL" id="RFM27539.1"/>
    </source>
</evidence>
<keyword evidence="2 4" id="KW-0067">ATP-binding</keyword>
<dbReference type="SUPFAM" id="SSF52540">
    <property type="entry name" value="P-loop containing nucleoside triphosphate hydrolases"/>
    <property type="match status" value="2"/>
</dbReference>
<keyword evidence="1" id="KW-0547">Nucleotide-binding</keyword>
<comment type="caution">
    <text evidence="4">The sequence shown here is derived from an EMBL/GenBank/DDBJ whole genome shotgun (WGS) entry which is preliminary data.</text>
</comment>
<dbReference type="InterPro" id="IPR003439">
    <property type="entry name" value="ABC_transporter-like_ATP-bd"/>
</dbReference>
<dbReference type="GO" id="GO:0016887">
    <property type="term" value="F:ATP hydrolysis activity"/>
    <property type="evidence" value="ECO:0007669"/>
    <property type="project" value="InterPro"/>
</dbReference>
<evidence type="ECO:0000256" key="2">
    <source>
        <dbReference type="ARBA" id="ARBA00022840"/>
    </source>
</evidence>
<evidence type="ECO:0000256" key="1">
    <source>
        <dbReference type="ARBA" id="ARBA00022741"/>
    </source>
</evidence>
<dbReference type="PANTHER" id="PTHR43158">
    <property type="entry name" value="SKFA PEPTIDE EXPORT ATP-BINDING PROTEIN SKFE"/>
    <property type="match status" value="1"/>
</dbReference>
<dbReference type="Pfam" id="PF00005">
    <property type="entry name" value="ABC_tran"/>
    <property type="match status" value="2"/>
</dbReference>
<dbReference type="SMART" id="SM00382">
    <property type="entry name" value="AAA"/>
    <property type="match status" value="2"/>
</dbReference>
<evidence type="ECO:0000313" key="5">
    <source>
        <dbReference type="Proteomes" id="UP000261284"/>
    </source>
</evidence>
<dbReference type="InterPro" id="IPR027417">
    <property type="entry name" value="P-loop_NTPase"/>
</dbReference>
<keyword evidence="5" id="KW-1185">Reference proteome</keyword>
<organism evidence="4 5">
    <name type="scientific">Deminuibacter soli</name>
    <dbReference type="NCBI Taxonomy" id="2291815"/>
    <lineage>
        <taxon>Bacteria</taxon>
        <taxon>Pseudomonadati</taxon>
        <taxon>Bacteroidota</taxon>
        <taxon>Chitinophagia</taxon>
        <taxon>Chitinophagales</taxon>
        <taxon>Chitinophagaceae</taxon>
        <taxon>Deminuibacter</taxon>
    </lineage>
</organism>
<protein>
    <submittedName>
        <fullName evidence="4">ATP-binding cassette domain-containing protein</fullName>
    </submittedName>
</protein>
<name>A0A3E1NHY2_9BACT</name>
<feature type="domain" description="ABC transporter" evidence="3">
    <location>
        <begin position="6"/>
        <end position="244"/>
    </location>
</feature>
<dbReference type="Gene3D" id="3.40.50.300">
    <property type="entry name" value="P-loop containing nucleotide triphosphate hydrolases"/>
    <property type="match status" value="2"/>
</dbReference>
<dbReference type="AlphaFoldDB" id="A0A3E1NHY2"/>
<dbReference type="InterPro" id="IPR003593">
    <property type="entry name" value="AAA+_ATPase"/>
</dbReference>
<proteinExistence type="predicted"/>